<feature type="non-terminal residue" evidence="5">
    <location>
        <position position="691"/>
    </location>
</feature>
<dbReference type="GO" id="GO:0005524">
    <property type="term" value="F:ATP binding"/>
    <property type="evidence" value="ECO:0007669"/>
    <property type="project" value="UniProtKB-KW"/>
</dbReference>
<accession>A0A932ZTK7</accession>
<dbReference type="AlphaFoldDB" id="A0A932ZTK7"/>
<dbReference type="CDD" id="cd07302">
    <property type="entry name" value="CHD"/>
    <property type="match status" value="1"/>
</dbReference>
<dbReference type="Pfam" id="PF12773">
    <property type="entry name" value="DZR"/>
    <property type="match status" value="1"/>
</dbReference>
<keyword evidence="1" id="KW-0547">Nucleotide-binding</keyword>
<evidence type="ECO:0000256" key="1">
    <source>
        <dbReference type="ARBA" id="ARBA00022741"/>
    </source>
</evidence>
<dbReference type="InterPro" id="IPR001054">
    <property type="entry name" value="A/G_cyclase"/>
</dbReference>
<organism evidence="5 6">
    <name type="scientific">Tectimicrobiota bacterium</name>
    <dbReference type="NCBI Taxonomy" id="2528274"/>
    <lineage>
        <taxon>Bacteria</taxon>
        <taxon>Pseudomonadati</taxon>
        <taxon>Nitrospinota/Tectimicrobiota group</taxon>
        <taxon>Candidatus Tectimicrobiota</taxon>
    </lineage>
</organism>
<dbReference type="SUPFAM" id="SSF52540">
    <property type="entry name" value="P-loop containing nucleoside triphosphate hydrolases"/>
    <property type="match status" value="1"/>
</dbReference>
<dbReference type="SUPFAM" id="SSF55073">
    <property type="entry name" value="Nucleotide cyclase"/>
    <property type="match status" value="1"/>
</dbReference>
<dbReference type="PROSITE" id="PS50125">
    <property type="entry name" value="GUANYLATE_CYCLASE_2"/>
    <property type="match status" value="1"/>
</dbReference>
<gene>
    <name evidence="5" type="ORF">HY618_02170</name>
</gene>
<dbReference type="PANTHER" id="PTHR16305:SF28">
    <property type="entry name" value="GUANYLATE CYCLASE DOMAIN-CONTAINING PROTEIN"/>
    <property type="match status" value="1"/>
</dbReference>
<dbReference type="Proteomes" id="UP000752292">
    <property type="component" value="Unassembled WGS sequence"/>
</dbReference>
<dbReference type="InterPro" id="IPR029787">
    <property type="entry name" value="Nucleotide_cyclase"/>
</dbReference>
<evidence type="ECO:0000313" key="5">
    <source>
        <dbReference type="EMBL" id="MBI4251239.1"/>
    </source>
</evidence>
<dbReference type="EMBL" id="JACQRX010000094">
    <property type="protein sequence ID" value="MBI4251239.1"/>
    <property type="molecule type" value="Genomic_DNA"/>
</dbReference>
<dbReference type="GO" id="GO:0035556">
    <property type="term" value="P:intracellular signal transduction"/>
    <property type="evidence" value="ECO:0007669"/>
    <property type="project" value="InterPro"/>
</dbReference>
<dbReference type="InterPro" id="IPR025874">
    <property type="entry name" value="DZR"/>
</dbReference>
<dbReference type="GO" id="GO:0004016">
    <property type="term" value="F:adenylate cyclase activity"/>
    <property type="evidence" value="ECO:0007669"/>
    <property type="project" value="TreeGrafter"/>
</dbReference>
<feature type="compositionally biased region" description="Low complexity" evidence="3">
    <location>
        <begin position="63"/>
        <end position="77"/>
    </location>
</feature>
<feature type="region of interest" description="Disordered" evidence="3">
    <location>
        <begin position="53"/>
        <end position="80"/>
    </location>
</feature>
<dbReference type="GO" id="GO:0005737">
    <property type="term" value="C:cytoplasm"/>
    <property type="evidence" value="ECO:0007669"/>
    <property type="project" value="TreeGrafter"/>
</dbReference>
<protein>
    <submittedName>
        <fullName evidence="5">AAA family ATPase</fullName>
    </submittedName>
</protein>
<dbReference type="Pfam" id="PF00211">
    <property type="entry name" value="Guanylate_cyc"/>
    <property type="match status" value="1"/>
</dbReference>
<dbReference type="GO" id="GO:0009190">
    <property type="term" value="P:cyclic nucleotide biosynthetic process"/>
    <property type="evidence" value="ECO:0007669"/>
    <property type="project" value="InterPro"/>
</dbReference>
<evidence type="ECO:0000256" key="2">
    <source>
        <dbReference type="ARBA" id="ARBA00022840"/>
    </source>
</evidence>
<dbReference type="InterPro" id="IPR027417">
    <property type="entry name" value="P-loop_NTPase"/>
</dbReference>
<comment type="caution">
    <text evidence="5">The sequence shown here is derived from an EMBL/GenBank/DDBJ whole genome shotgun (WGS) entry which is preliminary data.</text>
</comment>
<reference evidence="5" key="1">
    <citation type="submission" date="2020-07" db="EMBL/GenBank/DDBJ databases">
        <title>Huge and variable diversity of episymbiotic CPR bacteria and DPANN archaea in groundwater ecosystems.</title>
        <authorList>
            <person name="He C.Y."/>
            <person name="Keren R."/>
            <person name="Whittaker M."/>
            <person name="Farag I.F."/>
            <person name="Doudna J."/>
            <person name="Cate J.H.D."/>
            <person name="Banfield J.F."/>
        </authorList>
    </citation>
    <scope>NUCLEOTIDE SEQUENCE</scope>
    <source>
        <strain evidence="5">NC_groundwater_1370_Ag_S-0.2um_69_93</strain>
    </source>
</reference>
<dbReference type="PANTHER" id="PTHR16305">
    <property type="entry name" value="TESTICULAR SOLUBLE ADENYLYL CYCLASE"/>
    <property type="match status" value="1"/>
</dbReference>
<evidence type="ECO:0000256" key="3">
    <source>
        <dbReference type="SAM" id="MobiDB-lite"/>
    </source>
</evidence>
<keyword evidence="2" id="KW-0067">ATP-binding</keyword>
<dbReference type="InterPro" id="IPR041664">
    <property type="entry name" value="AAA_16"/>
</dbReference>
<evidence type="ECO:0000259" key="4">
    <source>
        <dbReference type="PROSITE" id="PS50125"/>
    </source>
</evidence>
<sequence>MLTCTRCGGENRPQALHCRHCGADLGSVCPACQVANLRDAVFCDRCGTALAGESTGPAPSRSGARAEAAIPSGASAADGTSYTPRHLRAVVGPAGGIRGERKEVVVLFADVSGFTDLSEEIDPEEVHRVMNGCFEILTSEVHRFGGTVNQYTGDGVMALFGAPRALEGAPRDSIRAALHMQERLRDYGARLETERGLRFRVRIGLNAGEVVVGAIGDDLRMDYTAMGDTTNVAARLQVAATPGEVLVSESLFRLTREWFKFEDMGERVFKGRSKPIRVYRVMGRGKVSTRIEAAALRGLTCLRERGEVLEALLHLYGEVREGRGQIVALTGEAGIGKSRMVYELKEVLKREQAEPPLCLAASATHYDRYAPLSLLRRILKTYAQTVAVYCPVVPGGEDGFWQDVILARASQLLPETEDIPSIQRILRRSGGGEQAGAADLQRGLEALRAMFILESRERPLVLAVDNMRDAEPSSLEFLDLLAGRISGARVLFIPVHRPGFENPWASRSNFHQIALWPLSPRAGEEMIREILGQPVSPQLVEVVLSRAQGNPFFIEELVRGIRETGSIVSEGGQLRLRTSGDEISFPRTIQDVVLARLDALPPHLREVLQAAAVIGPRFDCDLLAGVLGEAPDVEARLADLQEMEILYASEGKLRGEWRFSNRMIQEMAYKEMLRGQRAVLHERVGMAIESQ</sequence>
<evidence type="ECO:0000313" key="6">
    <source>
        <dbReference type="Proteomes" id="UP000752292"/>
    </source>
</evidence>
<dbReference type="Pfam" id="PF13191">
    <property type="entry name" value="AAA_16"/>
    <property type="match status" value="1"/>
</dbReference>
<dbReference type="Gene3D" id="3.30.70.1230">
    <property type="entry name" value="Nucleotide cyclase"/>
    <property type="match status" value="1"/>
</dbReference>
<name>A0A932ZTK7_UNCTE</name>
<proteinExistence type="predicted"/>
<feature type="domain" description="Guanylate cyclase" evidence="4">
    <location>
        <begin position="105"/>
        <end position="237"/>
    </location>
</feature>
<dbReference type="SMART" id="SM00044">
    <property type="entry name" value="CYCc"/>
    <property type="match status" value="1"/>
</dbReference>